<dbReference type="EMBL" id="JAPDDT010000035">
    <property type="protein sequence ID" value="MCW1926662.1"/>
    <property type="molecule type" value="Genomic_DNA"/>
</dbReference>
<dbReference type="Pfam" id="PF13306">
    <property type="entry name" value="LRR_5"/>
    <property type="match status" value="5"/>
</dbReference>
<feature type="domain" description="FecR protein" evidence="2">
    <location>
        <begin position="777"/>
        <end position="872"/>
    </location>
</feature>
<dbReference type="InterPro" id="IPR053139">
    <property type="entry name" value="Surface_bspA-like"/>
</dbReference>
<dbReference type="InterPro" id="IPR006860">
    <property type="entry name" value="FecR"/>
</dbReference>
<dbReference type="RefSeq" id="WP_264490770.1">
    <property type="nucleotide sequence ID" value="NZ_JAPDDT010000035.1"/>
</dbReference>
<dbReference type="SUPFAM" id="SSF52058">
    <property type="entry name" value="L domain-like"/>
    <property type="match status" value="3"/>
</dbReference>
<comment type="caution">
    <text evidence="3">The sequence shown here is derived from an EMBL/GenBank/DDBJ whole genome shotgun (WGS) entry which is preliminary data.</text>
</comment>
<proteinExistence type="predicted"/>
<dbReference type="Proteomes" id="UP001320876">
    <property type="component" value="Unassembled WGS sequence"/>
</dbReference>
<dbReference type="Pfam" id="PF04773">
    <property type="entry name" value="FecR"/>
    <property type="match status" value="1"/>
</dbReference>
<reference evidence="3 4" key="1">
    <citation type="submission" date="2022-10" db="EMBL/GenBank/DDBJ databases">
        <title>Luteolibacter arcticus strain CCTCC AB 2014275, whole genome shotgun sequencing project.</title>
        <authorList>
            <person name="Zhao G."/>
            <person name="Shen L."/>
        </authorList>
    </citation>
    <scope>NUCLEOTIDE SEQUENCE [LARGE SCALE GENOMIC DNA]</scope>
    <source>
        <strain evidence="3 4">CCTCC AB 2014275</strain>
    </source>
</reference>
<keyword evidence="4" id="KW-1185">Reference proteome</keyword>
<dbReference type="PANTHER" id="PTHR45661">
    <property type="entry name" value="SURFACE ANTIGEN"/>
    <property type="match status" value="1"/>
</dbReference>
<sequence length="984" mass="103322">MPSPTFPSLARRPSSLRAPSTSRRPHLPARRGRSTTHRLLQQCALWIASLLLLGSGTLLAEQSGPFTYQSNGSFITITAYTSGSTVTIPSHIIHNGEPQPVQVIAANAFFAESTIVTVTIPDTVTEIRADAFRNCLNMTTLTIGSGVITIGDGAFSNCPRLVTATIPDSVAYLGMGAFAFCSRMTSVTLGQGITGIRPATFASCSALTDITLPDSVITIGINAFASCTGLLRITLPAGITLIDSGAFSGCTKLIGMSAPGEATIPETVALPQSLYAIGFQAFARCAAIEAVVLPEGLTSISEEAFDQCSSLPSVHIPSSVNFIGRKAFAACTSLLAFTVDPANGSYSAPDGVLCNQSGQELVMFPGGRSGPYVIPAPIIRIGPHSFAECRLITSVTIPNHVFTIGDHAFDSCVSLLDVSIGSGITSIGVGAFFDCESLEQANIPAGITAIPDSMFDGCGALPQITIPHGITRVGKWAFAWCISLTGVQFASSVIELDEGAFAGCGFQTLTLPSSLKSIRKMAFYDSPYLEEIIIPEGVIHLGGPGPEDGEIFGYCTHLTRAVIPGSVAVLGPFLFEGCESLHDVTLGNGITTIGESAFTDCSDLTAIVIPPSVTTIGTSAFYRCSLGTITLPGSVTTIGESAFFDCEPLELSLPDSITTIGESAFARCGQLESVRIGRGIQSIGSLAFEDCQLLEHVTFRGDAPASFGANVFKRNPSSPPVTLYYYEGSSGFTSPLWEGYASGMIPQAGTVTTGSANVSRAGATYPLELGDFIFQGDTITTGPVPTITLVFIDETIITPGADSSFRIDEYLYNPGDPGQNSSRFTLLQGSFDFTSGLIGQHDPTDVVIDTPAGSVGIHGTAFNIALGTGATEDLIGFTLQVTSGTVIFTNRWTGTDHEVAAGNSFHADVPAPSLHTIRQQLIVSEEDGITLQLTGYTDQPFTVQRSTNLTDWIEHAHLQPADLPTALDATAQPGETSVFFRLAR</sequence>
<dbReference type="Gene3D" id="3.40.50.12480">
    <property type="match status" value="1"/>
</dbReference>
<evidence type="ECO:0000313" key="4">
    <source>
        <dbReference type="Proteomes" id="UP001320876"/>
    </source>
</evidence>
<gene>
    <name evidence="3" type="ORF">OKA05_29180</name>
</gene>
<feature type="compositionally biased region" description="Basic residues" evidence="1">
    <location>
        <begin position="23"/>
        <end position="34"/>
    </location>
</feature>
<evidence type="ECO:0000259" key="2">
    <source>
        <dbReference type="Pfam" id="PF04773"/>
    </source>
</evidence>
<organism evidence="3 4">
    <name type="scientific">Luteolibacter arcticus</name>
    <dbReference type="NCBI Taxonomy" id="1581411"/>
    <lineage>
        <taxon>Bacteria</taxon>
        <taxon>Pseudomonadati</taxon>
        <taxon>Verrucomicrobiota</taxon>
        <taxon>Verrucomicrobiia</taxon>
        <taxon>Verrucomicrobiales</taxon>
        <taxon>Verrucomicrobiaceae</taxon>
        <taxon>Luteolibacter</taxon>
    </lineage>
</organism>
<accession>A0ABT3GT38</accession>
<evidence type="ECO:0000256" key="1">
    <source>
        <dbReference type="SAM" id="MobiDB-lite"/>
    </source>
</evidence>
<dbReference type="InterPro" id="IPR032675">
    <property type="entry name" value="LRR_dom_sf"/>
</dbReference>
<dbReference type="Gene3D" id="3.80.10.10">
    <property type="entry name" value="Ribonuclease Inhibitor"/>
    <property type="match status" value="3"/>
</dbReference>
<dbReference type="PANTHER" id="PTHR45661:SF3">
    <property type="entry name" value="IG-LIKE DOMAIN-CONTAINING PROTEIN"/>
    <property type="match status" value="1"/>
</dbReference>
<feature type="region of interest" description="Disordered" evidence="1">
    <location>
        <begin position="1"/>
        <end position="34"/>
    </location>
</feature>
<protein>
    <submittedName>
        <fullName evidence="3">Leucine-rich repeat protein</fullName>
    </submittedName>
</protein>
<dbReference type="InterPro" id="IPR026906">
    <property type="entry name" value="LRR_5"/>
</dbReference>
<evidence type="ECO:0000313" key="3">
    <source>
        <dbReference type="EMBL" id="MCW1926662.1"/>
    </source>
</evidence>
<name>A0ABT3GT38_9BACT</name>